<dbReference type="Pfam" id="PF00595">
    <property type="entry name" value="PDZ"/>
    <property type="match status" value="1"/>
</dbReference>
<dbReference type="InterPro" id="IPR006020">
    <property type="entry name" value="PTB/PI_dom"/>
</dbReference>
<proteinExistence type="predicted"/>
<dbReference type="PROSITE" id="PS01179">
    <property type="entry name" value="PID"/>
    <property type="match status" value="1"/>
</dbReference>
<reference evidence="6" key="1">
    <citation type="submission" date="2006-01" db="EMBL/GenBank/DDBJ databases">
        <authorList>
            <person name="Lindblad-Toh K."/>
            <person name="Mauceli E."/>
            <person name="Grabherr M."/>
            <person name="Chang J.L."/>
            <person name="Lander E.S."/>
        </authorList>
    </citation>
    <scope>NUCLEOTIDE SEQUENCE [LARGE SCALE GENOMIC DNA]</scope>
</reference>
<evidence type="ECO:0000259" key="4">
    <source>
        <dbReference type="PROSITE" id="PS01179"/>
    </source>
</evidence>
<dbReference type="InterPro" id="IPR051230">
    <property type="entry name" value="APP-Binding"/>
</dbReference>
<dbReference type="PANTHER" id="PTHR12345">
    <property type="entry name" value="SYNTENIN RELATED"/>
    <property type="match status" value="1"/>
</dbReference>
<dbReference type="InParanoid" id="G3P0L9"/>
<evidence type="ECO:0000259" key="5">
    <source>
        <dbReference type="PROSITE" id="PS50106"/>
    </source>
</evidence>
<dbReference type="GO" id="GO:0001540">
    <property type="term" value="F:amyloid-beta binding"/>
    <property type="evidence" value="ECO:0007669"/>
    <property type="project" value="TreeGrafter"/>
</dbReference>
<evidence type="ECO:0000256" key="3">
    <source>
        <dbReference type="ARBA" id="ARBA00022737"/>
    </source>
</evidence>
<dbReference type="Gene3D" id="2.30.42.10">
    <property type="match status" value="1"/>
</dbReference>
<dbReference type="GO" id="GO:0043197">
    <property type="term" value="C:dendritic spine"/>
    <property type="evidence" value="ECO:0007669"/>
    <property type="project" value="TreeGrafter"/>
</dbReference>
<keyword evidence="3" id="KW-0677">Repeat</keyword>
<dbReference type="Bgee" id="ENSGACG00000008431">
    <property type="expression patterns" value="Expressed in head kidney and 11 other cell types or tissues"/>
</dbReference>
<dbReference type="STRING" id="69293.ENSGACP00000011142"/>
<dbReference type="CDD" id="cd06720">
    <property type="entry name" value="PDZ1_APBA1_3-like"/>
    <property type="match status" value="1"/>
</dbReference>
<dbReference type="PANTHER" id="PTHR12345:SF9">
    <property type="entry name" value="AMYLOID-BETA A4 PRECURSOR PROTEIN-BINDING FAMILY A MEMBER 3"/>
    <property type="match status" value="1"/>
</dbReference>
<dbReference type="SMART" id="SM00228">
    <property type="entry name" value="PDZ"/>
    <property type="match status" value="1"/>
</dbReference>
<keyword evidence="2" id="KW-0597">Phosphoprotein</keyword>
<dbReference type="OrthoDB" id="5987010at2759"/>
<dbReference type="SUPFAM" id="SSF50156">
    <property type="entry name" value="PDZ domain-like"/>
    <property type="match status" value="1"/>
</dbReference>
<evidence type="ECO:0000256" key="1">
    <source>
        <dbReference type="ARBA" id="ARBA00022448"/>
    </source>
</evidence>
<sequence>VPGPCDPEDLLDGVIFGAKYLGSTQIKSDKNPSTNARMKQAQEAVDRIKIQIPLLWHQLCFCLFQAPEGESQPMTEVDLFISTQRIKVLTADTQVPFLAAWNKLIKMYQIVLNFLYYIIRKRKGQDSDSASNSSSSSSSGPQKKCLMICHVFFSDDVSYFHQRGSLDRKINQTAVARFQKRTSILFPQLHHFDSSVVLSCRTLSCQQVVITKAAGEILGLAVVESGWGSILPTVVVANLLHGGPAERCGELSIGDRIMSVNGTSLVGLPITTCQNVIRGGLVFIQLCKAVMFALIVNISIVLRLSPCQENVINTCIMASMIPALNSFIMCNALKLSYNFVVICEAVVKHSVALCCISSRSGQIHLKTMPASTYRLLTGQEQPVFL</sequence>
<organism evidence="6">
    <name type="scientific">Gasterosteus aculeatus</name>
    <name type="common">Three-spined stickleback</name>
    <dbReference type="NCBI Taxonomy" id="69293"/>
    <lineage>
        <taxon>Eukaryota</taxon>
        <taxon>Metazoa</taxon>
        <taxon>Chordata</taxon>
        <taxon>Craniata</taxon>
        <taxon>Vertebrata</taxon>
        <taxon>Euteleostomi</taxon>
        <taxon>Actinopterygii</taxon>
        <taxon>Neopterygii</taxon>
        <taxon>Teleostei</taxon>
        <taxon>Neoteleostei</taxon>
        <taxon>Acanthomorphata</taxon>
        <taxon>Eupercaria</taxon>
        <taxon>Perciformes</taxon>
        <taxon>Cottioidei</taxon>
        <taxon>Gasterosteales</taxon>
        <taxon>Gasterosteidae</taxon>
        <taxon>Gasterosteus</taxon>
    </lineage>
</organism>
<dbReference type="AlphaFoldDB" id="G3P0L9"/>
<dbReference type="Pfam" id="PF00640">
    <property type="entry name" value="PID"/>
    <property type="match status" value="1"/>
</dbReference>
<dbReference type="GO" id="GO:0007268">
    <property type="term" value="P:chemical synaptic transmission"/>
    <property type="evidence" value="ECO:0007669"/>
    <property type="project" value="TreeGrafter"/>
</dbReference>
<dbReference type="GO" id="GO:0005886">
    <property type="term" value="C:plasma membrane"/>
    <property type="evidence" value="ECO:0007669"/>
    <property type="project" value="TreeGrafter"/>
</dbReference>
<dbReference type="PROSITE" id="PS50106">
    <property type="entry name" value="PDZ"/>
    <property type="match status" value="1"/>
</dbReference>
<dbReference type="Gene3D" id="2.30.29.30">
    <property type="entry name" value="Pleckstrin-homology domain (PH domain)/Phosphotyrosine-binding domain (PTB)"/>
    <property type="match status" value="1"/>
</dbReference>
<dbReference type="eggNOG" id="KOG3605">
    <property type="taxonomic scope" value="Eukaryota"/>
</dbReference>
<dbReference type="SMART" id="SM00462">
    <property type="entry name" value="PTB"/>
    <property type="match status" value="1"/>
</dbReference>
<dbReference type="OMA" id="VINTCIM"/>
<feature type="domain" description="PDZ" evidence="5">
    <location>
        <begin position="207"/>
        <end position="278"/>
    </location>
</feature>
<accession>G3P0L9</accession>
<dbReference type="SUPFAM" id="SSF50729">
    <property type="entry name" value="PH domain-like"/>
    <property type="match status" value="1"/>
</dbReference>
<evidence type="ECO:0000256" key="2">
    <source>
        <dbReference type="ARBA" id="ARBA00022553"/>
    </source>
</evidence>
<gene>
    <name evidence="6" type="primary">APBA3</name>
</gene>
<dbReference type="InterPro" id="IPR011993">
    <property type="entry name" value="PH-like_dom_sf"/>
</dbReference>
<dbReference type="Ensembl" id="ENSGACT00000011165.1">
    <property type="protein sequence ID" value="ENSGACP00000011142.1"/>
    <property type="gene ID" value="ENSGACG00000008431.1"/>
</dbReference>
<protein>
    <submittedName>
        <fullName evidence="6">Amyloid beta precursor protein binding family A member 3</fullName>
    </submittedName>
</protein>
<evidence type="ECO:0000313" key="6">
    <source>
        <dbReference type="Ensembl" id="ENSGACP00000011142.1"/>
    </source>
</evidence>
<name>G3P0L9_GASAC</name>
<dbReference type="GO" id="GO:0005737">
    <property type="term" value="C:cytoplasm"/>
    <property type="evidence" value="ECO:0007669"/>
    <property type="project" value="TreeGrafter"/>
</dbReference>
<dbReference type="InterPro" id="IPR001478">
    <property type="entry name" value="PDZ"/>
</dbReference>
<dbReference type="InterPro" id="IPR036034">
    <property type="entry name" value="PDZ_sf"/>
</dbReference>
<keyword evidence="1" id="KW-0813">Transport</keyword>
<reference evidence="6" key="2">
    <citation type="submission" date="2024-04" db="UniProtKB">
        <authorList>
            <consortium name="Ensembl"/>
        </authorList>
    </citation>
    <scope>IDENTIFICATION</scope>
</reference>
<feature type="domain" description="PID" evidence="4">
    <location>
        <begin position="12"/>
        <end position="94"/>
    </location>
</feature>